<dbReference type="SUPFAM" id="SSF103481">
    <property type="entry name" value="Multidrug resistance efflux transporter EmrE"/>
    <property type="match status" value="2"/>
</dbReference>
<dbReference type="GO" id="GO:0016020">
    <property type="term" value="C:membrane"/>
    <property type="evidence" value="ECO:0007669"/>
    <property type="project" value="InterPro"/>
</dbReference>
<sequence>MILAELSGLIAALCWTVTSLMAPSLIKQFGTSRFNAGRIFIASVILIFLCVIQQRFSSTLWDYALPLALSGFVGIFLGDTMLFNAVHRLGPRRAGVLFATNAPVSILLSWLFLSETLSLLELLACAIVLLGVIIAILFGKRGASHEWEQTKGRLWVGILLAFGGAVGQASGALLAKPALLAGVDPFAVSAFRVTVGALALLLVFFVYNRPRLSPELRPLRDIPVSHFFKLAGMATLGMVTGMSILVWGIGNANVGIVMTLSATVPVLVLPGLWLTTKIRPALGAWVGAIFVVIGAALIIWF</sequence>
<feature type="transmembrane region" description="Helical" evidence="1">
    <location>
        <begin position="186"/>
        <end position="207"/>
    </location>
</feature>
<dbReference type="PATRIC" id="fig|717774.3.peg.510"/>
<dbReference type="OrthoDB" id="7841315at2"/>
<keyword evidence="4" id="KW-1185">Reference proteome</keyword>
<proteinExistence type="predicted"/>
<dbReference type="EMBL" id="CP002583">
    <property type="protein sequence ID" value="ADZ89792.1"/>
    <property type="molecule type" value="Genomic_DNA"/>
</dbReference>
<reference evidence="3 4" key="1">
    <citation type="journal article" date="2012" name="Stand. Genomic Sci.">
        <title>Complete genome sequence of the melanogenic marine bacterium Marinomonas mediterranea type strain (MMB-1(T)).</title>
        <authorList>
            <person name="Lucas-Elio P."/>
            <person name="Goodwin L."/>
            <person name="Woyke T."/>
            <person name="Pitluck S."/>
            <person name="Nolan M."/>
            <person name="Kyrpides N.C."/>
            <person name="Detter J.C."/>
            <person name="Copeland A."/>
            <person name="Teshima H."/>
            <person name="Bruce D."/>
            <person name="Detter C."/>
            <person name="Tapia R."/>
            <person name="Han S."/>
            <person name="Land M.L."/>
            <person name="Ivanova N."/>
            <person name="Mikhailova N."/>
            <person name="Johnston A.W."/>
            <person name="Sanchez-Amat A."/>
        </authorList>
    </citation>
    <scope>NUCLEOTIDE SEQUENCE [LARGE SCALE GENOMIC DNA]</scope>
    <source>
        <strain evidence="4">ATCC 700492 / JCM 21426 / NBRC 103028 / MMB-1</strain>
    </source>
</reference>
<feature type="transmembrane region" description="Helical" evidence="1">
    <location>
        <begin position="119"/>
        <end position="138"/>
    </location>
</feature>
<name>F2JZK9_MARM1</name>
<feature type="transmembrane region" description="Helical" evidence="1">
    <location>
        <begin position="6"/>
        <end position="26"/>
    </location>
</feature>
<feature type="domain" description="EamA" evidence="2">
    <location>
        <begin position="156"/>
        <end position="299"/>
    </location>
</feature>
<feature type="transmembrane region" description="Helical" evidence="1">
    <location>
        <begin position="255"/>
        <end position="274"/>
    </location>
</feature>
<protein>
    <recommendedName>
        <fullName evidence="2">EamA domain-containing protein</fullName>
    </recommendedName>
</protein>
<feature type="transmembrane region" description="Helical" evidence="1">
    <location>
        <begin position="38"/>
        <end position="57"/>
    </location>
</feature>
<gene>
    <name evidence="3" type="ordered locus">Marme_0496</name>
</gene>
<dbReference type="PANTHER" id="PTHR22911:SF137">
    <property type="entry name" value="SOLUTE CARRIER FAMILY 35 MEMBER G2-RELATED"/>
    <property type="match status" value="1"/>
</dbReference>
<keyword evidence="1" id="KW-0472">Membrane</keyword>
<feature type="transmembrane region" description="Helical" evidence="1">
    <location>
        <begin position="281"/>
        <end position="300"/>
    </location>
</feature>
<dbReference type="InterPro" id="IPR000620">
    <property type="entry name" value="EamA_dom"/>
</dbReference>
<evidence type="ECO:0000256" key="1">
    <source>
        <dbReference type="SAM" id="Phobius"/>
    </source>
</evidence>
<dbReference type="STRING" id="717774.Marme_0496"/>
<organism evidence="3 4">
    <name type="scientific">Marinomonas mediterranea (strain ATCC 700492 / JCM 21426 / NBRC 103028 / MMB-1)</name>
    <dbReference type="NCBI Taxonomy" id="717774"/>
    <lineage>
        <taxon>Bacteria</taxon>
        <taxon>Pseudomonadati</taxon>
        <taxon>Pseudomonadota</taxon>
        <taxon>Gammaproteobacteria</taxon>
        <taxon>Oceanospirillales</taxon>
        <taxon>Oceanospirillaceae</taxon>
        <taxon>Marinomonas</taxon>
    </lineage>
</organism>
<dbReference type="HOGENOM" id="CLU_058789_1_0_6"/>
<keyword evidence="1" id="KW-1133">Transmembrane helix</keyword>
<feature type="transmembrane region" description="Helical" evidence="1">
    <location>
        <begin position="154"/>
        <end position="174"/>
    </location>
</feature>
<evidence type="ECO:0000313" key="3">
    <source>
        <dbReference type="EMBL" id="ADZ89792.1"/>
    </source>
</evidence>
<accession>F2JZK9</accession>
<dbReference type="eggNOG" id="COG0697">
    <property type="taxonomic scope" value="Bacteria"/>
</dbReference>
<feature type="transmembrane region" description="Helical" evidence="1">
    <location>
        <begin position="227"/>
        <end position="249"/>
    </location>
</feature>
<dbReference type="AlphaFoldDB" id="F2JZK9"/>
<dbReference type="RefSeq" id="WP_013659698.1">
    <property type="nucleotide sequence ID" value="NC_015276.1"/>
</dbReference>
<keyword evidence="1" id="KW-0812">Transmembrane</keyword>
<feature type="transmembrane region" description="Helical" evidence="1">
    <location>
        <begin position="94"/>
        <end position="113"/>
    </location>
</feature>
<feature type="transmembrane region" description="Helical" evidence="1">
    <location>
        <begin position="63"/>
        <end position="82"/>
    </location>
</feature>
<dbReference type="KEGG" id="mme:Marme_0496"/>
<evidence type="ECO:0000259" key="2">
    <source>
        <dbReference type="Pfam" id="PF00892"/>
    </source>
</evidence>
<dbReference type="PANTHER" id="PTHR22911">
    <property type="entry name" value="ACYL-MALONYL CONDENSING ENZYME-RELATED"/>
    <property type="match status" value="1"/>
</dbReference>
<dbReference type="InterPro" id="IPR037185">
    <property type="entry name" value="EmrE-like"/>
</dbReference>
<dbReference type="Proteomes" id="UP000001062">
    <property type="component" value="Chromosome"/>
</dbReference>
<evidence type="ECO:0000313" key="4">
    <source>
        <dbReference type="Proteomes" id="UP000001062"/>
    </source>
</evidence>
<dbReference type="Pfam" id="PF00892">
    <property type="entry name" value="EamA"/>
    <property type="match status" value="2"/>
</dbReference>
<feature type="domain" description="EamA" evidence="2">
    <location>
        <begin position="4"/>
        <end position="136"/>
    </location>
</feature>